<dbReference type="Pfam" id="PF08534">
    <property type="entry name" value="Redoxin"/>
    <property type="match status" value="1"/>
</dbReference>
<protein>
    <submittedName>
        <fullName evidence="2">Redoxin family protein</fullName>
    </submittedName>
</protein>
<dbReference type="RefSeq" id="WP_395417253.1">
    <property type="nucleotide sequence ID" value="NZ_JBIPKE010000015.1"/>
</dbReference>
<dbReference type="InterPro" id="IPR013766">
    <property type="entry name" value="Thioredoxin_domain"/>
</dbReference>
<accession>A0ABW7N7Y2</accession>
<dbReference type="InterPro" id="IPR036249">
    <property type="entry name" value="Thioredoxin-like_sf"/>
</dbReference>
<gene>
    <name evidence="2" type="ORF">ACHKAR_09695</name>
</gene>
<evidence type="ECO:0000313" key="3">
    <source>
        <dbReference type="Proteomes" id="UP001610063"/>
    </source>
</evidence>
<evidence type="ECO:0000313" key="2">
    <source>
        <dbReference type="EMBL" id="MFH6983713.1"/>
    </source>
</evidence>
<dbReference type="PROSITE" id="PS51352">
    <property type="entry name" value="THIOREDOXIN_2"/>
    <property type="match status" value="1"/>
</dbReference>
<feature type="domain" description="Thioredoxin" evidence="1">
    <location>
        <begin position="318"/>
        <end position="455"/>
    </location>
</feature>
<proteinExistence type="predicted"/>
<dbReference type="Proteomes" id="UP001610063">
    <property type="component" value="Unassembled WGS sequence"/>
</dbReference>
<dbReference type="Gene3D" id="3.40.30.10">
    <property type="entry name" value="Glutaredoxin"/>
    <property type="match status" value="1"/>
</dbReference>
<dbReference type="SUPFAM" id="SSF52833">
    <property type="entry name" value="Thioredoxin-like"/>
    <property type="match status" value="1"/>
</dbReference>
<dbReference type="EMBL" id="JBIPKE010000015">
    <property type="protein sequence ID" value="MFH6983713.1"/>
    <property type="molecule type" value="Genomic_DNA"/>
</dbReference>
<dbReference type="InterPro" id="IPR013740">
    <property type="entry name" value="Redoxin"/>
</dbReference>
<organism evidence="2 3">
    <name type="scientific">Marinoscillum luteum</name>
    <dbReference type="NCBI Taxonomy" id="861051"/>
    <lineage>
        <taxon>Bacteria</taxon>
        <taxon>Pseudomonadati</taxon>
        <taxon>Bacteroidota</taxon>
        <taxon>Cytophagia</taxon>
        <taxon>Cytophagales</taxon>
        <taxon>Reichenbachiellaceae</taxon>
        <taxon>Marinoscillum</taxon>
    </lineage>
</organism>
<sequence>MRKIVLMILWIAPYLSQGQSAEINFRIKDFKDSIAYIGYHFGHQKYLMDTLPVSEDRFSMKVNQPRQGIYFIYTPSYYFEFVMDGKSFGLETSVSGGYDQLKVSGSKENELFRSFQVEIGGLQKKQRSFVERLKEATGEDSVRIMKDIRELNVQMEDVRKKLISENDQSFVAAFLRLMRDPDVPSLDSISDESQRKKQRYTFYKSHFFEEGQLQDRRLLRTPLLYPKVTKYFDEVVIQQPDSLIRELDWFFGQIKHDEESFRYWLVTLFKKYAESKVMGMDAVMVHMIENFYLTGRASWISEEYEKTLREEVAYVKPNLIGKQAPPINAVDTLMQAFSFSDIQTGYTLLFIYDPDCGHCKKSVKKLEEVDGRMAELDITVVALCTTTDVSRWKKFVASHNPMWVHLIDPTGKSYFRVSYDVRSTPRIYLLDADKRILAKRLEIDQFLDVVERMKEGL</sequence>
<dbReference type="CDD" id="cd02966">
    <property type="entry name" value="TlpA_like_family"/>
    <property type="match status" value="1"/>
</dbReference>
<reference evidence="2 3" key="1">
    <citation type="journal article" date="2013" name="Int. J. Syst. Evol. Microbiol.">
        <title>Marinoscillum luteum sp. nov., isolated from marine sediment.</title>
        <authorList>
            <person name="Cha I.T."/>
            <person name="Park S.J."/>
            <person name="Kim S.J."/>
            <person name="Kim J.G."/>
            <person name="Jung M.Y."/>
            <person name="Shin K.S."/>
            <person name="Kwon K.K."/>
            <person name="Yang S.H."/>
            <person name="Seo Y.S."/>
            <person name="Rhee S.K."/>
        </authorList>
    </citation>
    <scope>NUCLEOTIDE SEQUENCE [LARGE SCALE GENOMIC DNA]</scope>
    <source>
        <strain evidence="2 3">KCTC 23939</strain>
    </source>
</reference>
<name>A0ABW7N7Y2_9BACT</name>
<evidence type="ECO:0000259" key="1">
    <source>
        <dbReference type="PROSITE" id="PS51352"/>
    </source>
</evidence>
<comment type="caution">
    <text evidence="2">The sequence shown here is derived from an EMBL/GenBank/DDBJ whole genome shotgun (WGS) entry which is preliminary data.</text>
</comment>
<keyword evidence="3" id="KW-1185">Reference proteome</keyword>